<comment type="similarity">
    <text evidence="3 7">Belongs to the enoyl-CoA hydratase/isomerase family.</text>
</comment>
<dbReference type="InterPro" id="IPR032259">
    <property type="entry name" value="HIBYL-CoA-H"/>
</dbReference>
<dbReference type="PANTHER" id="PTHR43176">
    <property type="entry name" value="3-HYDROXYISOBUTYRYL-COA HYDROLASE-RELATED"/>
    <property type="match status" value="1"/>
</dbReference>
<evidence type="ECO:0000313" key="9">
    <source>
        <dbReference type="Ensembl" id="ENSPTEP00000010419.1"/>
    </source>
</evidence>
<comment type="subcellular location">
    <subcellularLocation>
        <location evidence="7">Mitochondrion</location>
    </subcellularLocation>
</comment>
<proteinExistence type="inferred from homology"/>
<dbReference type="PANTHER" id="PTHR43176:SF3">
    <property type="entry name" value="3-HYDROXYISOBUTYRYL-COA HYDROLASE, MITOCHONDRIAL"/>
    <property type="match status" value="1"/>
</dbReference>
<dbReference type="CDD" id="cd06558">
    <property type="entry name" value="crotonase-like"/>
    <property type="match status" value="1"/>
</dbReference>
<dbReference type="Gene3D" id="3.90.226.10">
    <property type="entry name" value="2-enoyl-CoA Hydratase, Chain A, domain 1"/>
    <property type="match status" value="1"/>
</dbReference>
<comment type="pathway">
    <text evidence="2 7">Amino-acid degradation; L-valine degradation.</text>
</comment>
<evidence type="ECO:0000256" key="7">
    <source>
        <dbReference type="RuleBase" id="RU369070"/>
    </source>
</evidence>
<dbReference type="AlphaFoldDB" id="A0A8C9H3E4"/>
<evidence type="ECO:0000256" key="6">
    <source>
        <dbReference type="ARBA" id="ARBA00024871"/>
    </source>
</evidence>
<keyword evidence="7" id="KW-0496">Mitochondrion</keyword>
<comment type="catalytic activity">
    <reaction evidence="1 7">
        <text>3-hydroxy-2-methylpropanoyl-CoA + H2O = 3-hydroxy-2-methylpropanoate + CoA + H(+)</text>
        <dbReference type="Rhea" id="RHEA:20888"/>
        <dbReference type="ChEBI" id="CHEBI:11805"/>
        <dbReference type="ChEBI" id="CHEBI:15377"/>
        <dbReference type="ChEBI" id="CHEBI:15378"/>
        <dbReference type="ChEBI" id="CHEBI:57287"/>
        <dbReference type="ChEBI" id="CHEBI:57340"/>
        <dbReference type="EC" id="3.1.2.4"/>
    </reaction>
</comment>
<dbReference type="Ensembl" id="ENSPTET00000015804.1">
    <property type="protein sequence ID" value="ENSPTEP00000010419.1"/>
    <property type="gene ID" value="ENSPTEG00000011818.1"/>
</dbReference>
<dbReference type="Proteomes" id="UP000694416">
    <property type="component" value="Unplaced"/>
</dbReference>
<evidence type="ECO:0000256" key="5">
    <source>
        <dbReference type="ARBA" id="ARBA00022801"/>
    </source>
</evidence>
<dbReference type="SUPFAM" id="SSF52096">
    <property type="entry name" value="ClpP/crotonase"/>
    <property type="match status" value="1"/>
</dbReference>
<dbReference type="GO" id="GO:0003860">
    <property type="term" value="F:3-hydroxyisobutyryl-CoA hydrolase activity"/>
    <property type="evidence" value="ECO:0007669"/>
    <property type="project" value="UniProtKB-UniRule"/>
</dbReference>
<feature type="domain" description="Enoyl-CoA hydratase/isomerase" evidence="8">
    <location>
        <begin position="1"/>
        <end position="299"/>
    </location>
</feature>
<dbReference type="GO" id="GO:0006574">
    <property type="term" value="P:L-valine catabolic process"/>
    <property type="evidence" value="ECO:0007669"/>
    <property type="project" value="UniProtKB-UniRule"/>
</dbReference>
<comment type="function">
    <text evidence="6">Hydrolyzes 3-hydroxyisobutyryl-CoA (HIBYL-CoA), a saline catabolite. Has high activity toward isobutyryl-CoA. Could be an isobutyryl-CoA dehydrogenase that functions in valine catabolism. Also hydrolyzes 3-hydroxypropanoyl-CoA.</text>
</comment>
<name>A0A8C9H3E4_9PRIM</name>
<evidence type="ECO:0000313" key="10">
    <source>
        <dbReference type="Proteomes" id="UP000694416"/>
    </source>
</evidence>
<dbReference type="Pfam" id="PF16113">
    <property type="entry name" value="ECH_2"/>
    <property type="match status" value="1"/>
</dbReference>
<reference evidence="9" key="2">
    <citation type="submission" date="2025-09" db="UniProtKB">
        <authorList>
            <consortium name="Ensembl"/>
        </authorList>
    </citation>
    <scope>IDENTIFICATION</scope>
</reference>
<reference evidence="9" key="1">
    <citation type="submission" date="2025-08" db="UniProtKB">
        <authorList>
            <consortium name="Ensembl"/>
        </authorList>
    </citation>
    <scope>IDENTIFICATION</scope>
</reference>
<evidence type="ECO:0000259" key="8">
    <source>
        <dbReference type="Pfam" id="PF16113"/>
    </source>
</evidence>
<evidence type="ECO:0000256" key="2">
    <source>
        <dbReference type="ARBA" id="ARBA00005109"/>
    </source>
</evidence>
<evidence type="ECO:0000256" key="3">
    <source>
        <dbReference type="ARBA" id="ARBA00005254"/>
    </source>
</evidence>
<keyword evidence="10" id="KW-1185">Reference proteome</keyword>
<dbReference type="InterPro" id="IPR045004">
    <property type="entry name" value="ECH_dom"/>
</dbReference>
<keyword evidence="4" id="KW-0101">Branched-chain amino acid catabolism</keyword>
<evidence type="ECO:0000256" key="1">
    <source>
        <dbReference type="ARBA" id="ARBA00001709"/>
    </source>
</evidence>
<evidence type="ECO:0000256" key="4">
    <source>
        <dbReference type="ARBA" id="ARBA00022456"/>
    </source>
</evidence>
<dbReference type="InterPro" id="IPR029045">
    <property type="entry name" value="ClpP/crotonase-like_dom_sf"/>
</dbReference>
<dbReference type="EC" id="3.1.2.4" evidence="7"/>
<sequence length="326" mass="37894">MVGGLLHILKNLDQDERCNIIIIRSVNETCFCSGSDVKDILSDKEKGIQHLKLLYMYVNNILKMKKYTLCIWNGYAMGGGLGLSMYAKYRVINKSVTYAMPENRIGFFPDISSSYFLNKYFGKNIGLHIGLTGLRLNESDLINFNVCDSYIENLDEFLNKLYDIKTKQLCDFNAHLVNILKQYPPKINNNMPKPVLNNDLIYNINKYYGTSNSLEELITNLKYDNNDFCKKLLDDIRYNCYLSCKIWYSYFNYNLGKSLSEVLNNDFKLTQYFINNINTFNTGVNEILVNKNKSFKWSEDIESNSIQLEDNIEEILNNNKLYIDLG</sequence>
<protein>
    <recommendedName>
        <fullName evidence="7">3-hydroxyisobutyryl-CoA hydrolase</fullName>
        <shortName evidence="7">HIB-CoA hydrolase</shortName>
        <shortName evidence="7">HIBYL-CoA-H</shortName>
        <ecNumber evidence="7">3.1.2.4</ecNumber>
    </recommendedName>
    <alternativeName>
        <fullName evidence="7">3-hydroxyisobutyryl-coenzyme A hydrolase</fullName>
    </alternativeName>
</protein>
<dbReference type="UniPathway" id="UPA00362"/>
<accession>A0A8C9H3E4</accession>
<dbReference type="GO" id="GO:0005739">
    <property type="term" value="C:mitochondrion"/>
    <property type="evidence" value="ECO:0007669"/>
    <property type="project" value="UniProtKB-SubCell"/>
</dbReference>
<organism evidence="9 10">
    <name type="scientific">Piliocolobus tephrosceles</name>
    <name type="common">Ugandan red Colobus</name>
    <dbReference type="NCBI Taxonomy" id="591936"/>
    <lineage>
        <taxon>Eukaryota</taxon>
        <taxon>Metazoa</taxon>
        <taxon>Chordata</taxon>
        <taxon>Craniata</taxon>
        <taxon>Vertebrata</taxon>
        <taxon>Euteleostomi</taxon>
        <taxon>Mammalia</taxon>
        <taxon>Eutheria</taxon>
        <taxon>Euarchontoglires</taxon>
        <taxon>Primates</taxon>
        <taxon>Haplorrhini</taxon>
        <taxon>Catarrhini</taxon>
        <taxon>Cercopithecidae</taxon>
        <taxon>Colobinae</taxon>
        <taxon>Piliocolobus</taxon>
    </lineage>
</organism>
<keyword evidence="5 7" id="KW-0378">Hydrolase</keyword>